<name>A0A8G0LP16_9HYPO</name>
<dbReference type="EMBL" id="CP075868">
    <property type="protein sequence ID" value="QYT03091.1"/>
    <property type="molecule type" value="Genomic_DNA"/>
</dbReference>
<organism evidence="1 2">
    <name type="scientific">Trichoderma simmonsii</name>
    <dbReference type="NCBI Taxonomy" id="1491479"/>
    <lineage>
        <taxon>Eukaryota</taxon>
        <taxon>Fungi</taxon>
        <taxon>Dikarya</taxon>
        <taxon>Ascomycota</taxon>
        <taxon>Pezizomycotina</taxon>
        <taxon>Sordariomycetes</taxon>
        <taxon>Hypocreomycetidae</taxon>
        <taxon>Hypocreales</taxon>
        <taxon>Hypocreaceae</taxon>
        <taxon>Trichoderma</taxon>
    </lineage>
</organism>
<accession>A0A8G0LP16</accession>
<protein>
    <submittedName>
        <fullName evidence="1">Uncharacterized protein</fullName>
    </submittedName>
</protein>
<proteinExistence type="predicted"/>
<dbReference type="Proteomes" id="UP000826661">
    <property type="component" value="Chromosome V"/>
</dbReference>
<sequence length="108" mass="12226">MKRMMMTGQRVARDGTLTLVGWFECDDAGTVRLVWMTKQGRSRSDGKRVADSISASGYVLPEASITYATQHMHMETIADTTYEADEAIRKASHHRRHCLHVTRRVSNS</sequence>
<gene>
    <name evidence="1" type="ORF">H0G86_010060</name>
</gene>
<evidence type="ECO:0000313" key="2">
    <source>
        <dbReference type="Proteomes" id="UP000826661"/>
    </source>
</evidence>
<keyword evidence="2" id="KW-1185">Reference proteome</keyword>
<evidence type="ECO:0000313" key="1">
    <source>
        <dbReference type="EMBL" id="QYT03091.1"/>
    </source>
</evidence>
<reference evidence="1 2" key="1">
    <citation type="journal article" date="2021" name="BMC Genomics">
        <title>Telomere-to-telomere genome assembly of asparaginase-producing Trichoderma simmonsii.</title>
        <authorList>
            <person name="Chung D."/>
            <person name="Kwon Y.M."/>
            <person name="Yang Y."/>
        </authorList>
    </citation>
    <scope>NUCLEOTIDE SEQUENCE [LARGE SCALE GENOMIC DNA]</scope>
    <source>
        <strain evidence="1 2">GH-Sj1</strain>
    </source>
</reference>
<dbReference type="AlphaFoldDB" id="A0A8G0LP16"/>